<proteinExistence type="inferred from homology"/>
<dbReference type="Proteomes" id="UP000547209">
    <property type="component" value="Unassembled WGS sequence"/>
</dbReference>
<evidence type="ECO:0000313" key="12">
    <source>
        <dbReference type="EMBL" id="MBB6671109.1"/>
    </source>
</evidence>
<dbReference type="GO" id="GO:0000287">
    <property type="term" value="F:magnesium ion binding"/>
    <property type="evidence" value="ECO:0007669"/>
    <property type="project" value="UniProtKB-UniRule"/>
</dbReference>
<dbReference type="GO" id="GO:0008652">
    <property type="term" value="P:amino acid biosynthetic process"/>
    <property type="evidence" value="ECO:0007669"/>
    <property type="project" value="UniProtKB-KW"/>
</dbReference>
<dbReference type="GO" id="GO:0009073">
    <property type="term" value="P:aromatic amino acid family biosynthetic process"/>
    <property type="evidence" value="ECO:0007669"/>
    <property type="project" value="UniProtKB-KW"/>
</dbReference>
<dbReference type="Pfam" id="PF01202">
    <property type="entry name" value="SKI"/>
    <property type="match status" value="1"/>
</dbReference>
<feature type="binding site" evidence="11">
    <location>
        <position position="38"/>
    </location>
    <ligand>
        <name>Mg(2+)</name>
        <dbReference type="ChEBI" id="CHEBI:18420"/>
    </ligand>
</feature>
<feature type="binding site" evidence="11">
    <location>
        <position position="56"/>
    </location>
    <ligand>
        <name>substrate</name>
    </ligand>
</feature>
<sequence length="191" mass="20666">MIGKAYRPCHVRVGNRVSSEEYKCRNVVLVGFMGTGKSTVSKLLADRLGWSRIDTDDEIARRAGRSIPEIFANEGESAFRELESAVIRDVLAGERRIVATGGGAVLREENRAAMLADGLVVALTADRETLLRRVIAGGEAAGRPLLAGDAEARIDALLAARRHAYDFAHVAVDTSGRTPEEIAELVLREVL</sequence>
<dbReference type="EC" id="2.7.1.71" evidence="3 11"/>
<evidence type="ECO:0000256" key="1">
    <source>
        <dbReference type="ARBA" id="ARBA00004842"/>
    </source>
</evidence>
<evidence type="ECO:0000256" key="7">
    <source>
        <dbReference type="ARBA" id="ARBA00022777"/>
    </source>
</evidence>
<dbReference type="InterPro" id="IPR027417">
    <property type="entry name" value="P-loop_NTPase"/>
</dbReference>
<evidence type="ECO:0000256" key="5">
    <source>
        <dbReference type="ARBA" id="ARBA00022679"/>
    </source>
</evidence>
<comment type="catalytic activity">
    <reaction evidence="10 11">
        <text>shikimate + ATP = 3-phosphoshikimate + ADP + H(+)</text>
        <dbReference type="Rhea" id="RHEA:13121"/>
        <dbReference type="ChEBI" id="CHEBI:15378"/>
        <dbReference type="ChEBI" id="CHEBI:30616"/>
        <dbReference type="ChEBI" id="CHEBI:36208"/>
        <dbReference type="ChEBI" id="CHEBI:145989"/>
        <dbReference type="ChEBI" id="CHEBI:456216"/>
        <dbReference type="EC" id="2.7.1.71"/>
    </reaction>
</comment>
<feature type="binding site" evidence="11">
    <location>
        <begin position="34"/>
        <end position="39"/>
    </location>
    <ligand>
        <name>ATP</name>
        <dbReference type="ChEBI" id="CHEBI:30616"/>
    </ligand>
</feature>
<dbReference type="GO" id="GO:0005524">
    <property type="term" value="F:ATP binding"/>
    <property type="evidence" value="ECO:0007669"/>
    <property type="project" value="UniProtKB-UniRule"/>
</dbReference>
<evidence type="ECO:0000256" key="4">
    <source>
        <dbReference type="ARBA" id="ARBA00022605"/>
    </source>
</evidence>
<protein>
    <recommendedName>
        <fullName evidence="3 11">Shikimate kinase</fullName>
        <shortName evidence="11">SK</shortName>
        <ecNumber evidence="3 11">2.7.1.71</ecNumber>
    </recommendedName>
</protein>
<dbReference type="PANTHER" id="PTHR21087:SF16">
    <property type="entry name" value="SHIKIMATE KINASE 1, CHLOROPLASTIC"/>
    <property type="match status" value="1"/>
</dbReference>
<feature type="binding site" evidence="11">
    <location>
        <position position="80"/>
    </location>
    <ligand>
        <name>substrate</name>
    </ligand>
</feature>
<comment type="subunit">
    <text evidence="11">Monomer.</text>
</comment>
<feature type="binding site" evidence="11">
    <location>
        <position position="143"/>
    </location>
    <ligand>
        <name>ATP</name>
        <dbReference type="ChEBI" id="CHEBI:30616"/>
    </ligand>
</feature>
<dbReference type="InterPro" id="IPR031322">
    <property type="entry name" value="Shikimate/glucono_kinase"/>
</dbReference>
<dbReference type="PROSITE" id="PS01128">
    <property type="entry name" value="SHIKIMATE_KINASE"/>
    <property type="match status" value="1"/>
</dbReference>
<reference evidence="12 13" key="1">
    <citation type="submission" date="2020-08" db="EMBL/GenBank/DDBJ databases">
        <title>Cohnella phylogeny.</title>
        <authorList>
            <person name="Dunlap C."/>
        </authorList>
    </citation>
    <scope>NUCLEOTIDE SEQUENCE [LARGE SCALE GENOMIC DNA]</scope>
    <source>
        <strain evidence="12 13">DSM 28246</strain>
    </source>
</reference>
<dbReference type="CDD" id="cd00464">
    <property type="entry name" value="SK"/>
    <property type="match status" value="1"/>
</dbReference>
<dbReference type="HAMAP" id="MF_00109">
    <property type="entry name" value="Shikimate_kinase"/>
    <property type="match status" value="1"/>
</dbReference>
<comment type="caution">
    <text evidence="12">The sequence shown here is derived from an EMBL/GenBank/DDBJ whole genome shotgun (WGS) entry which is preliminary data.</text>
</comment>
<feature type="binding site" evidence="11">
    <location>
        <position position="177"/>
    </location>
    <ligand>
        <name>ATP</name>
        <dbReference type="ChEBI" id="CHEBI:30616"/>
    </ligand>
</feature>
<dbReference type="GO" id="GO:0005829">
    <property type="term" value="C:cytosol"/>
    <property type="evidence" value="ECO:0007669"/>
    <property type="project" value="TreeGrafter"/>
</dbReference>
<keyword evidence="4 11" id="KW-0028">Amino-acid biosynthesis</keyword>
<keyword evidence="8 11" id="KW-0067">ATP-binding</keyword>
<evidence type="ECO:0000313" key="13">
    <source>
        <dbReference type="Proteomes" id="UP000547209"/>
    </source>
</evidence>
<evidence type="ECO:0000256" key="2">
    <source>
        <dbReference type="ARBA" id="ARBA00006997"/>
    </source>
</evidence>
<evidence type="ECO:0000256" key="9">
    <source>
        <dbReference type="ARBA" id="ARBA00023141"/>
    </source>
</evidence>
<dbReference type="EMBL" id="JACJVP010000017">
    <property type="protein sequence ID" value="MBB6671109.1"/>
    <property type="molecule type" value="Genomic_DNA"/>
</dbReference>
<dbReference type="GO" id="GO:0009423">
    <property type="term" value="P:chorismate biosynthetic process"/>
    <property type="evidence" value="ECO:0007669"/>
    <property type="project" value="UniProtKB-UniRule"/>
</dbReference>
<keyword evidence="5 11" id="KW-0808">Transferase</keyword>
<dbReference type="InterPro" id="IPR000623">
    <property type="entry name" value="Shikimate_kinase/TSH1"/>
</dbReference>
<comment type="subcellular location">
    <subcellularLocation>
        <location evidence="11">Cytoplasm</location>
    </subcellularLocation>
</comment>
<dbReference type="UniPathway" id="UPA00053">
    <property type="reaction ID" value="UER00088"/>
</dbReference>
<keyword evidence="11" id="KW-0479">Metal-binding</keyword>
<dbReference type="PANTHER" id="PTHR21087">
    <property type="entry name" value="SHIKIMATE KINASE"/>
    <property type="match status" value="1"/>
</dbReference>
<keyword evidence="11" id="KW-0963">Cytoplasm</keyword>
<dbReference type="InterPro" id="IPR023000">
    <property type="entry name" value="Shikimate_kinase_CS"/>
</dbReference>
<evidence type="ECO:0000256" key="11">
    <source>
        <dbReference type="HAMAP-Rule" id="MF_00109"/>
    </source>
</evidence>
<keyword evidence="9 11" id="KW-0057">Aromatic amino acid biosynthesis</keyword>
<dbReference type="GO" id="GO:0004765">
    <property type="term" value="F:shikimate kinase activity"/>
    <property type="evidence" value="ECO:0007669"/>
    <property type="project" value="UniProtKB-UniRule"/>
</dbReference>
<evidence type="ECO:0000256" key="6">
    <source>
        <dbReference type="ARBA" id="ARBA00022741"/>
    </source>
</evidence>
<comment type="cofactor">
    <cofactor evidence="11">
        <name>Mg(2+)</name>
        <dbReference type="ChEBI" id="CHEBI:18420"/>
    </cofactor>
    <text evidence="11">Binds 1 Mg(2+) ion per subunit.</text>
</comment>
<comment type="function">
    <text evidence="11">Catalyzes the specific phosphorylation of the 3-hydroxyl group of shikimic acid using ATP as a cosubstrate.</text>
</comment>
<dbReference type="PRINTS" id="PR01100">
    <property type="entry name" value="SHIKIMTKNASE"/>
</dbReference>
<dbReference type="Gene3D" id="3.40.50.300">
    <property type="entry name" value="P-loop containing nucleotide triphosphate hydrolases"/>
    <property type="match status" value="1"/>
</dbReference>
<keyword evidence="13" id="KW-1185">Reference proteome</keyword>
<dbReference type="SUPFAM" id="SSF52540">
    <property type="entry name" value="P-loop containing nucleoside triphosphate hydrolases"/>
    <property type="match status" value="1"/>
</dbReference>
<feature type="binding site" evidence="11">
    <location>
        <position position="102"/>
    </location>
    <ligand>
        <name>substrate</name>
    </ligand>
</feature>
<keyword evidence="6 11" id="KW-0547">Nucleotide-binding</keyword>
<name>A0A7X0VFY9_9BACL</name>
<keyword evidence="11" id="KW-0460">Magnesium</keyword>
<organism evidence="12 13">
    <name type="scientific">Cohnella nanjingensis</name>
    <dbReference type="NCBI Taxonomy" id="1387779"/>
    <lineage>
        <taxon>Bacteria</taxon>
        <taxon>Bacillati</taxon>
        <taxon>Bacillota</taxon>
        <taxon>Bacilli</taxon>
        <taxon>Bacillales</taxon>
        <taxon>Paenibacillaceae</taxon>
        <taxon>Cohnella</taxon>
    </lineage>
</organism>
<dbReference type="AlphaFoldDB" id="A0A7X0VFY9"/>
<comment type="pathway">
    <text evidence="1 11">Metabolic intermediate biosynthesis; chorismate biosynthesis; chorismate from D-erythrose 4-phosphate and phosphoenolpyruvate: step 5/7.</text>
</comment>
<feature type="binding site" evidence="11">
    <location>
        <position position="161"/>
    </location>
    <ligand>
        <name>substrate</name>
    </ligand>
</feature>
<gene>
    <name evidence="11" type="primary">aroK</name>
    <name evidence="12" type="ORF">H7C19_10460</name>
</gene>
<accession>A0A7X0VFY9</accession>
<comment type="similarity">
    <text evidence="2 11">Belongs to the shikimate kinase family.</text>
</comment>
<evidence type="ECO:0000256" key="10">
    <source>
        <dbReference type="ARBA" id="ARBA00048567"/>
    </source>
</evidence>
<keyword evidence="7 11" id="KW-0418">Kinase</keyword>
<evidence type="ECO:0000256" key="3">
    <source>
        <dbReference type="ARBA" id="ARBA00012154"/>
    </source>
</evidence>
<evidence type="ECO:0000256" key="8">
    <source>
        <dbReference type="ARBA" id="ARBA00022840"/>
    </source>
</evidence>